<comment type="subcellular location">
    <subcellularLocation>
        <location evidence="1 12">Cytoplasm</location>
    </subcellularLocation>
</comment>
<comment type="function">
    <text evidence="10 12">Specifically methylates the N3 position of the uracil ring of uridine 1498 (m3U1498) in 16S rRNA. Acts on the fully assembled 30S ribosomal subunit.</text>
</comment>
<dbReference type="GO" id="GO:0005737">
    <property type="term" value="C:cytoplasm"/>
    <property type="evidence" value="ECO:0007669"/>
    <property type="project" value="UniProtKB-SubCell"/>
</dbReference>
<comment type="caution">
    <text evidence="15">The sequence shown here is derived from an EMBL/GenBank/DDBJ whole genome shotgun (WGS) entry which is preliminary data.</text>
</comment>
<reference evidence="14 17" key="2">
    <citation type="submission" date="2019-07" db="EMBL/GenBank/DDBJ databases">
        <title>Whole genome shotgun sequence of Lactobacillus siliginis NBRC 101315.</title>
        <authorList>
            <person name="Hosoyama A."/>
            <person name="Uohara A."/>
            <person name="Ohji S."/>
            <person name="Ichikawa N."/>
        </authorList>
    </citation>
    <scope>NUCLEOTIDE SEQUENCE [LARGE SCALE GENOMIC DNA]</scope>
    <source>
        <strain evidence="14 17">NBRC 101315</strain>
    </source>
</reference>
<dbReference type="InterPro" id="IPR029028">
    <property type="entry name" value="Alpha/beta_knot_MTases"/>
</dbReference>
<dbReference type="NCBIfam" id="TIGR00046">
    <property type="entry name" value="RsmE family RNA methyltransferase"/>
    <property type="match status" value="1"/>
</dbReference>
<evidence type="ECO:0000256" key="8">
    <source>
        <dbReference type="ARBA" id="ARBA00022679"/>
    </source>
</evidence>
<evidence type="ECO:0000256" key="7">
    <source>
        <dbReference type="ARBA" id="ARBA00022603"/>
    </source>
</evidence>
<dbReference type="GO" id="GO:0070475">
    <property type="term" value="P:rRNA base methylation"/>
    <property type="evidence" value="ECO:0007669"/>
    <property type="project" value="TreeGrafter"/>
</dbReference>
<dbReference type="PIRSF" id="PIRSF015601">
    <property type="entry name" value="MTase_slr0722"/>
    <property type="match status" value="1"/>
</dbReference>
<dbReference type="STRING" id="348151.IV55_GL000939"/>
<keyword evidence="5 12" id="KW-0963">Cytoplasm</keyword>
<evidence type="ECO:0000256" key="5">
    <source>
        <dbReference type="ARBA" id="ARBA00022490"/>
    </source>
</evidence>
<evidence type="ECO:0000313" key="14">
    <source>
        <dbReference type="EMBL" id="GEK27822.1"/>
    </source>
</evidence>
<evidence type="ECO:0000256" key="1">
    <source>
        <dbReference type="ARBA" id="ARBA00004496"/>
    </source>
</evidence>
<feature type="domain" description="Ribosomal RNA small subunit methyltransferase E methyltransferase" evidence="13">
    <location>
        <begin position="75"/>
        <end position="241"/>
    </location>
</feature>
<protein>
    <recommendedName>
        <fullName evidence="4 12">Ribosomal RNA small subunit methyltransferase E</fullName>
        <ecNumber evidence="3 12">2.1.1.193</ecNumber>
    </recommendedName>
</protein>
<evidence type="ECO:0000313" key="15">
    <source>
        <dbReference type="EMBL" id="KRN97061.1"/>
    </source>
</evidence>
<sequence length="253" mass="27294">MQHYFLPAEWQPGETFTLVPATYKHFVQVLRAEIGTQAEFVTPEHGLLVAHVAELDKDAKKALMQVDETITKPVELPVQARIVCGVPKGDKAELIVQKATELGVHEVVFVKTQWAVADWQKKAGKKIARLQDIALNAAQQSHRLQVPTISYASSLSEIATMPTTAGIVAWEESAKQGEQHQLATTFAGLSAGDTVTAVFGPEGGLTPAEVTTLTDAGYVAAGLGPRILRTETAPFYFLGALSYALELQPSFGE</sequence>
<dbReference type="EMBL" id="BJUD01000001">
    <property type="protein sequence ID" value="GEK27822.1"/>
    <property type="molecule type" value="Genomic_DNA"/>
</dbReference>
<name>A0A0R2LBC7_9LACO</name>
<gene>
    <name evidence="14" type="primary">rsmE</name>
    <name evidence="15" type="ORF">IV55_GL000939</name>
    <name evidence="14" type="ORF">LSI01_01330</name>
</gene>
<dbReference type="PANTHER" id="PTHR30027">
    <property type="entry name" value="RIBOSOMAL RNA SMALL SUBUNIT METHYLTRANSFERASE E"/>
    <property type="match status" value="1"/>
</dbReference>
<evidence type="ECO:0000256" key="10">
    <source>
        <dbReference type="ARBA" id="ARBA00025699"/>
    </source>
</evidence>
<reference evidence="15 16" key="1">
    <citation type="journal article" date="2015" name="Genome Announc.">
        <title>Expanding the biotechnology potential of lactobacilli through comparative genomics of 213 strains and associated genera.</title>
        <authorList>
            <person name="Sun Z."/>
            <person name="Harris H.M."/>
            <person name="McCann A."/>
            <person name="Guo C."/>
            <person name="Argimon S."/>
            <person name="Zhang W."/>
            <person name="Yang X."/>
            <person name="Jeffery I.B."/>
            <person name="Cooney J.C."/>
            <person name="Kagawa T.F."/>
            <person name="Liu W."/>
            <person name="Song Y."/>
            <person name="Salvetti E."/>
            <person name="Wrobel A."/>
            <person name="Rasinkangas P."/>
            <person name="Parkhill J."/>
            <person name="Rea M.C."/>
            <person name="O'Sullivan O."/>
            <person name="Ritari J."/>
            <person name="Douillard F.P."/>
            <person name="Paul Ross R."/>
            <person name="Yang R."/>
            <person name="Briner A.E."/>
            <person name="Felis G.E."/>
            <person name="de Vos W.M."/>
            <person name="Barrangou R."/>
            <person name="Klaenhammer T.R."/>
            <person name="Caufield P.W."/>
            <person name="Cui Y."/>
            <person name="Zhang H."/>
            <person name="O'Toole P.W."/>
        </authorList>
    </citation>
    <scope>NUCLEOTIDE SEQUENCE [LARGE SCALE GENOMIC DNA]</scope>
    <source>
        <strain evidence="15 16">DSM 22696</strain>
    </source>
</reference>
<accession>A0A0R2LBC7</accession>
<keyword evidence="9 12" id="KW-0949">S-adenosyl-L-methionine</keyword>
<evidence type="ECO:0000256" key="11">
    <source>
        <dbReference type="ARBA" id="ARBA00047944"/>
    </source>
</evidence>
<dbReference type="EC" id="2.1.1.193" evidence="3 12"/>
<dbReference type="Pfam" id="PF04452">
    <property type="entry name" value="Methyltrans_RNA"/>
    <property type="match status" value="1"/>
</dbReference>
<evidence type="ECO:0000313" key="16">
    <source>
        <dbReference type="Proteomes" id="UP000051139"/>
    </source>
</evidence>
<dbReference type="OrthoDB" id="9815641at2"/>
<keyword evidence="6 12" id="KW-0698">rRNA processing</keyword>
<dbReference type="Gene3D" id="3.40.1280.10">
    <property type="match status" value="1"/>
</dbReference>
<keyword evidence="7 12" id="KW-0489">Methyltransferase</keyword>
<dbReference type="RefSeq" id="WP_057809049.1">
    <property type="nucleotide sequence ID" value="NZ_BJUD01000001.1"/>
</dbReference>
<dbReference type="InterPro" id="IPR015947">
    <property type="entry name" value="PUA-like_sf"/>
</dbReference>
<dbReference type="InterPro" id="IPR006700">
    <property type="entry name" value="RsmE"/>
</dbReference>
<dbReference type="SUPFAM" id="SSF75217">
    <property type="entry name" value="alpha/beta knot"/>
    <property type="match status" value="1"/>
</dbReference>
<dbReference type="CDD" id="cd18084">
    <property type="entry name" value="RsmE-like"/>
    <property type="match status" value="1"/>
</dbReference>
<dbReference type="InterPro" id="IPR046886">
    <property type="entry name" value="RsmE_MTase_dom"/>
</dbReference>
<dbReference type="AlphaFoldDB" id="A0A0R2LBC7"/>
<proteinExistence type="inferred from homology"/>
<evidence type="ECO:0000256" key="3">
    <source>
        <dbReference type="ARBA" id="ARBA00012328"/>
    </source>
</evidence>
<evidence type="ECO:0000259" key="13">
    <source>
        <dbReference type="Pfam" id="PF04452"/>
    </source>
</evidence>
<comment type="catalytic activity">
    <reaction evidence="11 12">
        <text>uridine(1498) in 16S rRNA + S-adenosyl-L-methionine = N(3)-methyluridine(1498) in 16S rRNA + S-adenosyl-L-homocysteine + H(+)</text>
        <dbReference type="Rhea" id="RHEA:42920"/>
        <dbReference type="Rhea" id="RHEA-COMP:10283"/>
        <dbReference type="Rhea" id="RHEA-COMP:10284"/>
        <dbReference type="ChEBI" id="CHEBI:15378"/>
        <dbReference type="ChEBI" id="CHEBI:57856"/>
        <dbReference type="ChEBI" id="CHEBI:59789"/>
        <dbReference type="ChEBI" id="CHEBI:65315"/>
        <dbReference type="ChEBI" id="CHEBI:74502"/>
        <dbReference type="EC" id="2.1.1.193"/>
    </reaction>
</comment>
<evidence type="ECO:0000256" key="9">
    <source>
        <dbReference type="ARBA" id="ARBA00022691"/>
    </source>
</evidence>
<evidence type="ECO:0000256" key="12">
    <source>
        <dbReference type="PIRNR" id="PIRNR015601"/>
    </source>
</evidence>
<dbReference type="Proteomes" id="UP000051139">
    <property type="component" value="Unassembled WGS sequence"/>
</dbReference>
<organism evidence="15 16">
    <name type="scientific">Furfurilactobacillus siliginis</name>
    <dbReference type="NCBI Taxonomy" id="348151"/>
    <lineage>
        <taxon>Bacteria</taxon>
        <taxon>Bacillati</taxon>
        <taxon>Bacillota</taxon>
        <taxon>Bacilli</taxon>
        <taxon>Lactobacillales</taxon>
        <taxon>Lactobacillaceae</taxon>
        <taxon>Furfurilactobacillus</taxon>
    </lineage>
</organism>
<keyword evidence="8 12" id="KW-0808">Transferase</keyword>
<dbReference type="InterPro" id="IPR029026">
    <property type="entry name" value="tRNA_m1G_MTases_N"/>
</dbReference>
<dbReference type="EMBL" id="JQCB01000002">
    <property type="protein sequence ID" value="KRN97061.1"/>
    <property type="molecule type" value="Genomic_DNA"/>
</dbReference>
<evidence type="ECO:0000256" key="6">
    <source>
        <dbReference type="ARBA" id="ARBA00022552"/>
    </source>
</evidence>
<evidence type="ECO:0000313" key="17">
    <source>
        <dbReference type="Proteomes" id="UP000321429"/>
    </source>
</evidence>
<keyword evidence="16" id="KW-1185">Reference proteome</keyword>
<dbReference type="SUPFAM" id="SSF88697">
    <property type="entry name" value="PUA domain-like"/>
    <property type="match status" value="1"/>
</dbReference>
<evidence type="ECO:0000256" key="4">
    <source>
        <dbReference type="ARBA" id="ARBA00013673"/>
    </source>
</evidence>
<dbReference type="PATRIC" id="fig|348151.3.peg.964"/>
<dbReference type="PANTHER" id="PTHR30027:SF3">
    <property type="entry name" value="16S RRNA (URACIL(1498)-N(3))-METHYLTRANSFERASE"/>
    <property type="match status" value="1"/>
</dbReference>
<comment type="similarity">
    <text evidence="2 12">Belongs to the RNA methyltransferase RsmE family.</text>
</comment>
<dbReference type="Proteomes" id="UP000321429">
    <property type="component" value="Unassembled WGS sequence"/>
</dbReference>
<evidence type="ECO:0000256" key="2">
    <source>
        <dbReference type="ARBA" id="ARBA00005528"/>
    </source>
</evidence>
<dbReference type="GO" id="GO:0070042">
    <property type="term" value="F:rRNA (uridine-N3-)-methyltransferase activity"/>
    <property type="evidence" value="ECO:0007669"/>
    <property type="project" value="TreeGrafter"/>
</dbReference>